<feature type="transmembrane region" description="Helical" evidence="15">
    <location>
        <begin position="38"/>
        <end position="61"/>
    </location>
</feature>
<evidence type="ECO:0000256" key="8">
    <source>
        <dbReference type="ARBA" id="ARBA00023053"/>
    </source>
</evidence>
<feature type="transmembrane region" description="Helical" evidence="15">
    <location>
        <begin position="362"/>
        <end position="382"/>
    </location>
</feature>
<keyword evidence="7 15" id="KW-1133">Transmembrane helix</keyword>
<evidence type="ECO:0000256" key="2">
    <source>
        <dbReference type="ARBA" id="ARBA00006434"/>
    </source>
</evidence>
<name>A0A8W8HVK2_MAGGI</name>
<dbReference type="InterPro" id="IPR052244">
    <property type="entry name" value="Choline_transporter"/>
</dbReference>
<keyword evidence="12" id="KW-0739">Sodium transport</keyword>
<feature type="transmembrane region" description="Helical" evidence="15">
    <location>
        <begin position="424"/>
        <end position="447"/>
    </location>
</feature>
<comment type="similarity">
    <text evidence="2 13">Belongs to the sodium:solute symporter (SSF) (TC 2.A.21) family.</text>
</comment>
<dbReference type="Proteomes" id="UP000005408">
    <property type="component" value="Unassembled WGS sequence"/>
</dbReference>
<evidence type="ECO:0000256" key="15">
    <source>
        <dbReference type="SAM" id="Phobius"/>
    </source>
</evidence>
<dbReference type="CDD" id="cd11474">
    <property type="entry name" value="SLC5sbd_CHT"/>
    <property type="match status" value="1"/>
</dbReference>
<dbReference type="EnsemblMetazoa" id="G11141.3">
    <property type="protein sequence ID" value="G11141.3:cds"/>
    <property type="gene ID" value="G11141"/>
</dbReference>
<feature type="transmembrane region" description="Helical" evidence="15">
    <location>
        <begin position="81"/>
        <end position="98"/>
    </location>
</feature>
<dbReference type="GO" id="GO:0005307">
    <property type="term" value="F:choline:sodium symporter activity"/>
    <property type="evidence" value="ECO:0007669"/>
    <property type="project" value="TreeGrafter"/>
</dbReference>
<evidence type="ECO:0008006" key="18">
    <source>
        <dbReference type="Google" id="ProtNLM"/>
    </source>
</evidence>
<keyword evidence="8" id="KW-0915">Sodium</keyword>
<keyword evidence="4 15" id="KW-0812">Transmembrane</keyword>
<feature type="transmembrane region" description="Helical" evidence="15">
    <location>
        <begin position="6"/>
        <end position="26"/>
    </location>
</feature>
<dbReference type="AlphaFoldDB" id="A0A8W8HVK2"/>
<dbReference type="Pfam" id="PF00474">
    <property type="entry name" value="SSF"/>
    <property type="match status" value="1"/>
</dbReference>
<dbReference type="PANTHER" id="PTHR45897:SF4">
    <property type="entry name" value="HIGH-AFFINITY CHOLINE TRANSPORTER 1"/>
    <property type="match status" value="1"/>
</dbReference>
<evidence type="ECO:0000256" key="14">
    <source>
        <dbReference type="SAM" id="MobiDB-lite"/>
    </source>
</evidence>
<evidence type="ECO:0000256" key="12">
    <source>
        <dbReference type="ARBA" id="ARBA00023201"/>
    </source>
</evidence>
<evidence type="ECO:0000256" key="13">
    <source>
        <dbReference type="RuleBase" id="RU362091"/>
    </source>
</evidence>
<evidence type="ECO:0000256" key="1">
    <source>
        <dbReference type="ARBA" id="ARBA00004141"/>
    </source>
</evidence>
<keyword evidence="6" id="KW-0530">Neurotransmitter biosynthesis</keyword>
<reference evidence="16" key="1">
    <citation type="submission" date="2022-08" db="UniProtKB">
        <authorList>
            <consortium name="EnsemblMetazoa"/>
        </authorList>
    </citation>
    <scope>IDENTIFICATION</scope>
    <source>
        <strain evidence="16">05x7-T-G4-1.051#20</strain>
    </source>
</reference>
<keyword evidence="9" id="KW-0406">Ion transport</keyword>
<feature type="transmembrane region" description="Helical" evidence="15">
    <location>
        <begin position="316"/>
        <end position="341"/>
    </location>
</feature>
<evidence type="ECO:0000256" key="5">
    <source>
        <dbReference type="ARBA" id="ARBA00022847"/>
    </source>
</evidence>
<feature type="transmembrane region" description="Helical" evidence="15">
    <location>
        <begin position="260"/>
        <end position="281"/>
    </location>
</feature>
<feature type="transmembrane region" description="Helical" evidence="15">
    <location>
        <begin position="459"/>
        <end position="484"/>
    </location>
</feature>
<dbReference type="InterPro" id="IPR001734">
    <property type="entry name" value="Na/solute_symporter"/>
</dbReference>
<evidence type="ECO:0000256" key="10">
    <source>
        <dbReference type="ARBA" id="ARBA00023136"/>
    </source>
</evidence>
<dbReference type="InterPro" id="IPR038377">
    <property type="entry name" value="Na/Glc_symporter_sf"/>
</dbReference>
<evidence type="ECO:0000256" key="4">
    <source>
        <dbReference type="ARBA" id="ARBA00022692"/>
    </source>
</evidence>
<evidence type="ECO:0000313" key="16">
    <source>
        <dbReference type="EnsemblMetazoa" id="G11141.3:cds"/>
    </source>
</evidence>
<dbReference type="PROSITE" id="PS50283">
    <property type="entry name" value="NA_SOLUT_SYMP_3"/>
    <property type="match status" value="1"/>
</dbReference>
<keyword evidence="11" id="KW-0325">Glycoprotein</keyword>
<feature type="region of interest" description="Disordered" evidence="14">
    <location>
        <begin position="522"/>
        <end position="545"/>
    </location>
</feature>
<evidence type="ECO:0000256" key="9">
    <source>
        <dbReference type="ARBA" id="ARBA00023065"/>
    </source>
</evidence>
<organism evidence="16 17">
    <name type="scientific">Magallana gigas</name>
    <name type="common">Pacific oyster</name>
    <name type="synonym">Crassostrea gigas</name>
    <dbReference type="NCBI Taxonomy" id="29159"/>
    <lineage>
        <taxon>Eukaryota</taxon>
        <taxon>Metazoa</taxon>
        <taxon>Spiralia</taxon>
        <taxon>Lophotrochozoa</taxon>
        <taxon>Mollusca</taxon>
        <taxon>Bivalvia</taxon>
        <taxon>Autobranchia</taxon>
        <taxon>Pteriomorphia</taxon>
        <taxon>Ostreida</taxon>
        <taxon>Ostreoidea</taxon>
        <taxon>Ostreidae</taxon>
        <taxon>Magallana</taxon>
    </lineage>
</organism>
<keyword evidence="5" id="KW-0769">Symport</keyword>
<accession>A0A8W8HVK2</accession>
<evidence type="ECO:0000256" key="6">
    <source>
        <dbReference type="ARBA" id="ARBA00022979"/>
    </source>
</evidence>
<keyword evidence="17" id="KW-1185">Reference proteome</keyword>
<dbReference type="SMR" id="A0A8W8HVK2"/>
<dbReference type="PANTHER" id="PTHR45897">
    <property type="entry name" value="HIGH-AFFINITY CHOLINE TRANSPORTER 1"/>
    <property type="match status" value="1"/>
</dbReference>
<proteinExistence type="inferred from homology"/>
<evidence type="ECO:0000256" key="11">
    <source>
        <dbReference type="ARBA" id="ARBA00023180"/>
    </source>
</evidence>
<dbReference type="GO" id="GO:0008292">
    <property type="term" value="P:acetylcholine biosynthetic process"/>
    <property type="evidence" value="ECO:0007669"/>
    <property type="project" value="TreeGrafter"/>
</dbReference>
<dbReference type="EnsemblMetazoa" id="G11141.2">
    <property type="protein sequence ID" value="G11141.2:cds"/>
    <property type="gene ID" value="G11141"/>
</dbReference>
<keyword evidence="10 15" id="KW-0472">Membrane</keyword>
<feature type="compositionally biased region" description="Basic and acidic residues" evidence="14">
    <location>
        <begin position="525"/>
        <end position="536"/>
    </location>
</feature>
<feature type="transmembrane region" description="Helical" evidence="15">
    <location>
        <begin position="119"/>
        <end position="143"/>
    </location>
</feature>
<sequence length="545" mass="58943">MAVFVEGLIGVIIFYIIILVIGLVAGRKKSSSADSQFLADRGLGLFVSSFTLSATMVGGAYISGAASEIATKGLVNTVAPIGYNIGLAIAGLVFAPKVRREGYVTIFDPLQLKFGKKMGAVLFFNELVANIFWEAAILGALGASLKSIIGLDMNVAVITSACVAVVYTFFGGLYSVAYTDVIQLIFIGVGLILALPFVFTNKAVDLSRVEEKWFGTVESEHVGSYIDTFVIVTFGGIPWQSYYQRVLACRTPSLARNATLISIIYSMGLFIPPALIGLAGASADWNATSYEGTLPLSETDWESILPMVLQYLCPTAVSVIALGAMSAAVMSSADSIILAVGSVVARNIYQNILRPNASDREIVWVFRICVVTVGALGTIIALTVQNVYGLLVLCGDLMAVAQFPQLVCALWLKVGNTYGSLMGMIVGLLMRILGGDQVLGIQAVIHYPYFDPKHNKQIFPFKIVAMLCSLATIVIVSYITHFIFKQNYLSKKFDIFNCFQDQVEKEITPDQHENSVMFSSVNNEHSSEETVKEKASDAMLDNTDL</sequence>
<protein>
    <recommendedName>
        <fullName evidence="18">High-affinity choline transporter 1</fullName>
    </recommendedName>
</protein>
<dbReference type="OrthoDB" id="546820at2759"/>
<feature type="transmembrane region" description="Helical" evidence="15">
    <location>
        <begin position="181"/>
        <end position="199"/>
    </location>
</feature>
<dbReference type="Gene3D" id="1.20.1730.10">
    <property type="entry name" value="Sodium/glucose cotransporter"/>
    <property type="match status" value="1"/>
</dbReference>
<comment type="subcellular location">
    <subcellularLocation>
        <location evidence="1">Membrane</location>
        <topology evidence="1">Multi-pass membrane protein</topology>
    </subcellularLocation>
</comment>
<feature type="transmembrane region" description="Helical" evidence="15">
    <location>
        <begin position="155"/>
        <end position="174"/>
    </location>
</feature>
<feature type="transmembrane region" description="Helical" evidence="15">
    <location>
        <begin position="388"/>
        <end position="412"/>
    </location>
</feature>
<evidence type="ECO:0000313" key="17">
    <source>
        <dbReference type="Proteomes" id="UP000005408"/>
    </source>
</evidence>
<dbReference type="OMA" id="HEIYLAN"/>
<evidence type="ECO:0000256" key="7">
    <source>
        <dbReference type="ARBA" id="ARBA00022989"/>
    </source>
</evidence>
<keyword evidence="3" id="KW-0813">Transport</keyword>
<dbReference type="GO" id="GO:0005886">
    <property type="term" value="C:plasma membrane"/>
    <property type="evidence" value="ECO:0007669"/>
    <property type="project" value="TreeGrafter"/>
</dbReference>
<evidence type="ECO:0000256" key="3">
    <source>
        <dbReference type="ARBA" id="ARBA00022448"/>
    </source>
</evidence>